<proteinExistence type="predicted"/>
<feature type="compositionally biased region" description="Basic and acidic residues" evidence="1">
    <location>
        <begin position="1"/>
        <end position="11"/>
    </location>
</feature>
<dbReference type="RefSeq" id="WP_344041978.1">
    <property type="nucleotide sequence ID" value="NZ_BAAAKE010000031.1"/>
</dbReference>
<evidence type="ECO:0000313" key="3">
    <source>
        <dbReference type="Proteomes" id="UP001595833"/>
    </source>
</evidence>
<comment type="caution">
    <text evidence="2">The sequence shown here is derived from an EMBL/GenBank/DDBJ whole genome shotgun (WGS) entry which is preliminary data.</text>
</comment>
<evidence type="ECO:0000313" key="2">
    <source>
        <dbReference type="EMBL" id="MFC5060258.1"/>
    </source>
</evidence>
<organism evidence="2 3">
    <name type="scientific">Saccharothrix xinjiangensis</name>
    <dbReference type="NCBI Taxonomy" id="204798"/>
    <lineage>
        <taxon>Bacteria</taxon>
        <taxon>Bacillati</taxon>
        <taxon>Actinomycetota</taxon>
        <taxon>Actinomycetes</taxon>
        <taxon>Pseudonocardiales</taxon>
        <taxon>Pseudonocardiaceae</taxon>
        <taxon>Saccharothrix</taxon>
    </lineage>
</organism>
<keyword evidence="3" id="KW-1185">Reference proteome</keyword>
<sequence length="69" mass="7623">MTEEKGEHRGMESTQARPRGGDDLIGLLAGIVADTAALRRVLDELDEDGLRSLSRTALVLYREAEDRLI</sequence>
<feature type="region of interest" description="Disordered" evidence="1">
    <location>
        <begin position="1"/>
        <end position="21"/>
    </location>
</feature>
<protein>
    <submittedName>
        <fullName evidence="2">Uncharacterized protein</fullName>
    </submittedName>
</protein>
<evidence type="ECO:0000256" key="1">
    <source>
        <dbReference type="SAM" id="MobiDB-lite"/>
    </source>
</evidence>
<dbReference type="EMBL" id="JBHSJB010000053">
    <property type="protein sequence ID" value="MFC5060258.1"/>
    <property type="molecule type" value="Genomic_DNA"/>
</dbReference>
<dbReference type="Proteomes" id="UP001595833">
    <property type="component" value="Unassembled WGS sequence"/>
</dbReference>
<reference evidence="3" key="1">
    <citation type="journal article" date="2019" name="Int. J. Syst. Evol. Microbiol.">
        <title>The Global Catalogue of Microorganisms (GCM) 10K type strain sequencing project: providing services to taxonomists for standard genome sequencing and annotation.</title>
        <authorList>
            <consortium name="The Broad Institute Genomics Platform"/>
            <consortium name="The Broad Institute Genome Sequencing Center for Infectious Disease"/>
            <person name="Wu L."/>
            <person name="Ma J."/>
        </authorList>
    </citation>
    <scope>NUCLEOTIDE SEQUENCE [LARGE SCALE GENOMIC DNA]</scope>
    <source>
        <strain evidence="3">KCTC 12848</strain>
    </source>
</reference>
<gene>
    <name evidence="2" type="ORF">ACFPFM_41655</name>
</gene>
<name>A0ABV9YF37_9PSEU</name>
<accession>A0ABV9YF37</accession>